<gene>
    <name evidence="8" type="ORF">EXM65_09210</name>
    <name evidence="9" type="ORF">FC774_08490</name>
    <name evidence="10" type="ORF">FDB51_09195</name>
</gene>
<proteinExistence type="inferred from homology"/>
<dbReference type="GO" id="GO:0005886">
    <property type="term" value="C:plasma membrane"/>
    <property type="evidence" value="ECO:0007669"/>
    <property type="project" value="UniProtKB-SubCell"/>
</dbReference>
<comment type="similarity">
    <text evidence="2">Belongs to the BMP lipoprotein family.</text>
</comment>
<evidence type="ECO:0000313" key="9">
    <source>
        <dbReference type="EMBL" id="NFF87903.1"/>
    </source>
</evidence>
<evidence type="ECO:0000313" key="13">
    <source>
        <dbReference type="Proteomes" id="UP000476820"/>
    </source>
</evidence>
<dbReference type="InterPro" id="IPR003760">
    <property type="entry name" value="PnrA-like"/>
</dbReference>
<evidence type="ECO:0000256" key="1">
    <source>
        <dbReference type="ARBA" id="ARBA00004193"/>
    </source>
</evidence>
<dbReference type="Proteomes" id="UP000473681">
    <property type="component" value="Unassembled WGS sequence"/>
</dbReference>
<comment type="subcellular location">
    <subcellularLocation>
        <location evidence="1">Cell membrane</location>
        <topology evidence="1">Lipid-anchor</topology>
    </subcellularLocation>
</comment>
<reference evidence="8 11" key="1">
    <citation type="submission" date="2019-02" db="EMBL/GenBank/DDBJ databases">
        <title>Genome sequencing of Clostridium botulinum clinical isolates.</title>
        <authorList>
            <person name="Brunt J."/>
            <person name="Van Vliet A.H.M."/>
            <person name="Stringer S.C."/>
            <person name="Grant K.A."/>
            <person name="Carter A.C."/>
            <person name="Peck M.W."/>
        </authorList>
    </citation>
    <scope>NUCLEOTIDE SEQUENCE [LARGE SCALE GENOMIC DNA]</scope>
    <source>
        <strain evidence="8 11">H113700579</strain>
    </source>
</reference>
<keyword evidence="6" id="KW-0449">Lipoprotein</keyword>
<evidence type="ECO:0000313" key="8">
    <source>
        <dbReference type="EMBL" id="NFA42746.1"/>
    </source>
</evidence>
<dbReference type="Proteomes" id="UP000476820">
    <property type="component" value="Unassembled WGS sequence"/>
</dbReference>
<evidence type="ECO:0000256" key="4">
    <source>
        <dbReference type="ARBA" id="ARBA00022729"/>
    </source>
</evidence>
<dbReference type="EMBL" id="SWVK01000011">
    <property type="protein sequence ID" value="NFN35303.1"/>
    <property type="molecule type" value="Genomic_DNA"/>
</dbReference>
<protein>
    <submittedName>
        <fullName evidence="8">BMP family ABC transporter substrate-binding protein</fullName>
    </submittedName>
</protein>
<dbReference type="PANTHER" id="PTHR34296">
    <property type="entry name" value="TRANSCRIPTIONAL ACTIVATOR PROTEIN MED"/>
    <property type="match status" value="1"/>
</dbReference>
<reference evidence="12 13" key="2">
    <citation type="submission" date="2019-04" db="EMBL/GenBank/DDBJ databases">
        <title>Genome sequencing of Clostridium botulinum Groups I-IV and Clostridium butyricum.</title>
        <authorList>
            <person name="Brunt J."/>
            <person name="Van Vliet A.H.M."/>
            <person name="Stringer S.C."/>
            <person name="Carter A.T."/>
            <person name="Peck M.W."/>
        </authorList>
    </citation>
    <scope>NUCLEOTIDE SEQUENCE [LARGE SCALE GENOMIC DNA]</scope>
    <source>
        <strain evidence="9 13">1605</strain>
        <strain evidence="10 12">CB-K-33E</strain>
    </source>
</reference>
<dbReference type="OrthoDB" id="9769871at2"/>
<keyword evidence="3" id="KW-1003">Cell membrane</keyword>
<evidence type="ECO:0000259" key="7">
    <source>
        <dbReference type="Pfam" id="PF02608"/>
    </source>
</evidence>
<dbReference type="Gene3D" id="3.40.50.2300">
    <property type="match status" value="2"/>
</dbReference>
<evidence type="ECO:0000256" key="6">
    <source>
        <dbReference type="ARBA" id="ARBA00023288"/>
    </source>
</evidence>
<dbReference type="EMBL" id="SGKU01000022">
    <property type="protein sequence ID" value="NFA42746.1"/>
    <property type="molecule type" value="Genomic_DNA"/>
</dbReference>
<accession>A0A0C2SJM0</accession>
<evidence type="ECO:0000256" key="2">
    <source>
        <dbReference type="ARBA" id="ARBA00008610"/>
    </source>
</evidence>
<evidence type="ECO:0000256" key="5">
    <source>
        <dbReference type="ARBA" id="ARBA00023136"/>
    </source>
</evidence>
<dbReference type="SUPFAM" id="SSF53822">
    <property type="entry name" value="Periplasmic binding protein-like I"/>
    <property type="match status" value="1"/>
</dbReference>
<keyword evidence="4" id="KW-0732">Signal</keyword>
<comment type="caution">
    <text evidence="8">The sequence shown here is derived from an EMBL/GenBank/DDBJ whole genome shotgun (WGS) entry which is preliminary data.</text>
</comment>
<evidence type="ECO:0000256" key="3">
    <source>
        <dbReference type="ARBA" id="ARBA00022475"/>
    </source>
</evidence>
<name>A0A0C2SJM0_CLOBO</name>
<organism evidence="8 11">
    <name type="scientific">Clostridium botulinum</name>
    <dbReference type="NCBI Taxonomy" id="1491"/>
    <lineage>
        <taxon>Bacteria</taxon>
        <taxon>Bacillati</taxon>
        <taxon>Bacillota</taxon>
        <taxon>Clostridia</taxon>
        <taxon>Eubacteriales</taxon>
        <taxon>Clostridiaceae</taxon>
        <taxon>Clostridium</taxon>
    </lineage>
</organism>
<sequence>MKRKLGKVSSIILIIALFLGTISGCSKEGKDISSNIKVAVVCDSAGKNDNGYNQSAVKGAEKVAEQLGCEYKIVEPTNGVPSALETLASDGYNVIFSLEYDFDALIKGVGGAKPIAEMYPDTTFVVFNDNPNKNDDGTPIHKNVISVLFDVHEASYIAGSLSVQVLENADILFGKDNYNFTPLDDGGRSIGFIGGTNSNGITVFSYGFVQGINHAAEELNVNYNYYSKYDAGFADPSLGSTVAGTFYNQGANLVYSVAGSVGDGAASKAKEQGKLAIHVDANKDAQQPGYILTSVVKNTEVPVFDITKACVDGNISSMDNFQTFSLDSGATSITDLSEISKRIQDTEEAKAKWAEINDYIDKLGKQIADGEIKVVNAAIGEEFDTTTCKNVLIK</sequence>
<dbReference type="PANTHER" id="PTHR34296:SF2">
    <property type="entry name" value="ABC TRANSPORTER GUANOSINE-BINDING PROTEIN NUPN"/>
    <property type="match status" value="1"/>
</dbReference>
<dbReference type="PROSITE" id="PS51257">
    <property type="entry name" value="PROKAR_LIPOPROTEIN"/>
    <property type="match status" value="1"/>
</dbReference>
<dbReference type="EMBL" id="SWOV01000018">
    <property type="protein sequence ID" value="NFF87903.1"/>
    <property type="molecule type" value="Genomic_DNA"/>
</dbReference>
<dbReference type="InterPro" id="IPR028082">
    <property type="entry name" value="Peripla_BP_I"/>
</dbReference>
<evidence type="ECO:0000313" key="12">
    <source>
        <dbReference type="Proteomes" id="UP000473681"/>
    </source>
</evidence>
<feature type="domain" description="ABC transporter substrate-binding protein PnrA-like" evidence="7">
    <location>
        <begin position="37"/>
        <end position="347"/>
    </location>
</feature>
<dbReference type="Pfam" id="PF02608">
    <property type="entry name" value="Bmp"/>
    <property type="match status" value="1"/>
</dbReference>
<keyword evidence="5" id="KW-0472">Membrane</keyword>
<dbReference type="RefSeq" id="WP_012449736.1">
    <property type="nucleotide sequence ID" value="NZ_CP010520.1"/>
</dbReference>
<evidence type="ECO:0000313" key="11">
    <source>
        <dbReference type="Proteomes" id="UP000472355"/>
    </source>
</evidence>
<dbReference type="InterPro" id="IPR050957">
    <property type="entry name" value="BMP_lipoprotein"/>
</dbReference>
<dbReference type="CDD" id="cd06354">
    <property type="entry name" value="PBP1_PrnA-like"/>
    <property type="match status" value="1"/>
</dbReference>
<dbReference type="AlphaFoldDB" id="A0A0C2SJM0"/>
<dbReference type="Proteomes" id="UP000472355">
    <property type="component" value="Unassembled WGS sequence"/>
</dbReference>
<evidence type="ECO:0000313" key="10">
    <source>
        <dbReference type="EMBL" id="NFN35303.1"/>
    </source>
</evidence>